<sequence>MSTRAGAPAAHTTLRSTVALAARILPVHHPLHSFIAVNPLHGLETLPFADAVARSGEWYGARGIPSDEVFRTAYRAGRITDADVTAALVHRYPDLASVPPVRIDHTWVAVSDLLRLELLTAAPAGRPRRGHHTRSEHGAPAVARTVDTYTTRWCAAFLSDGAAWPMPGATGRFYAAWRDLAFRDTTLPRAVRAALRGLPERAEDALAAALERLGVASHERLAYLRADLTRMPGWAAHVRWHGEHEGRIDLVEYLAMRLTYESLLLSSTDAPSSTDATPAPQVPQPPPAPRQRVAALAAQLGARATDEQLAVAAAAVANYPAPPAGLLWLEAYEHHYRDRLLRRLSGAGSPPSPHRPAAQVVCCIDVRAEGLRRHLEAQGDYETYGFAGFFAMSISFGDLDGAVQPALCPALVSPAHHVVERPAITAAARRHRRGRRSMAAASDAFHAAKDAPVSPFAMAEFAGWAAGPLAAARTALPATTARLRRRMLRVIAPSAPTLLDVNETVPLEQRLLYAQALLGTVGLSGRLARVVVLCAHGSTTENNPYQAALDCGACGGHRGGPNARTAAAVVNDPEVRDGLAARGLVIPSDSWFVAAEHDTTTDRVTVLDPHTVPGSHRDAVAAVSRDLARAGDALAVERGAALPELAHRGSRSGRRVLRQVRTRADDWAQVYPEWGLAGNAAFIAGPRSMTRGLDLQRRVFLHSYDADADTDGTALETILTAPLIVAQWINAQYFASTVEPEIFGAGTKTVHNAVGGAGVLSGHEGDLRLGLPWQSVAHGERLVHEPMRLLAVIQAPLDRVEMIIQRNPALHRLTTHQWITLVAREHPGRPWQRHTPHGWQPWTRTNPLDQETR</sequence>
<keyword evidence="3 6" id="KW-0479">Metal-binding</keyword>
<feature type="region of interest" description="Disordered" evidence="7">
    <location>
        <begin position="269"/>
        <end position="290"/>
    </location>
</feature>
<keyword evidence="4 6" id="KW-0862">Zinc</keyword>
<feature type="binding site" evidence="6">
    <location>
        <position position="363"/>
    </location>
    <ligand>
        <name>Zn(2+)</name>
        <dbReference type="ChEBI" id="CHEBI:29105"/>
    </ligand>
</feature>
<keyword evidence="9" id="KW-1185">Reference proteome</keyword>
<proteinExistence type="inferred from homology"/>
<evidence type="ECO:0000313" key="9">
    <source>
        <dbReference type="Proteomes" id="UP001058003"/>
    </source>
</evidence>
<comment type="subcellular location">
    <subcellularLocation>
        <location evidence="6">Cell membrane</location>
        <topology evidence="6">Peripheral membrane protein</topology>
    </subcellularLocation>
</comment>
<dbReference type="GO" id="GO:0005886">
    <property type="term" value="C:plasma membrane"/>
    <property type="evidence" value="ECO:0007669"/>
    <property type="project" value="UniProtKB-SubCell"/>
</dbReference>
<reference evidence="8" key="1">
    <citation type="submission" date="2021-04" db="EMBL/GenBank/DDBJ databases">
        <title>Dactylosporangium aurantiacum NRRL B-8018 full assembly.</title>
        <authorList>
            <person name="Hartkoorn R.C."/>
            <person name="Beaudoing E."/>
            <person name="Hot D."/>
        </authorList>
    </citation>
    <scope>NUCLEOTIDE SEQUENCE</scope>
    <source>
        <strain evidence="8">NRRL B-8018</strain>
    </source>
</reference>
<evidence type="ECO:0000256" key="1">
    <source>
        <dbReference type="ARBA" id="ARBA00022448"/>
    </source>
</evidence>
<evidence type="ECO:0000256" key="6">
    <source>
        <dbReference type="HAMAP-Rule" id="MF_01871"/>
    </source>
</evidence>
<name>A0A9Q9MK21_9ACTN</name>
<dbReference type="Proteomes" id="UP001058003">
    <property type="component" value="Chromosome"/>
</dbReference>
<comment type="similarity">
    <text evidence="6">Belongs to the inorganic carbon transporter (TC 9.A.2) DabA family.</text>
</comment>
<feature type="compositionally biased region" description="Low complexity" evidence="7">
    <location>
        <begin position="269"/>
        <end position="279"/>
    </location>
</feature>
<feature type="compositionally biased region" description="Pro residues" evidence="7">
    <location>
        <begin position="280"/>
        <end position="289"/>
    </location>
</feature>
<feature type="region of interest" description="Disordered" evidence="7">
    <location>
        <begin position="829"/>
        <end position="853"/>
    </location>
</feature>
<dbReference type="InterPro" id="IPR018752">
    <property type="entry name" value="DabA"/>
</dbReference>
<dbReference type="PANTHER" id="PTHR38344:SF1">
    <property type="entry name" value="INORGANIC CARBON TRANSPORTER SUBUNIT DABA-RELATED"/>
    <property type="match status" value="1"/>
</dbReference>
<accession>A0A9Q9MK21</accession>
<evidence type="ECO:0000256" key="5">
    <source>
        <dbReference type="ARBA" id="ARBA00023136"/>
    </source>
</evidence>
<dbReference type="EMBL" id="CP073767">
    <property type="protein sequence ID" value="UWZ59694.1"/>
    <property type="molecule type" value="Genomic_DNA"/>
</dbReference>
<keyword evidence="1 6" id="KW-0813">Transport</keyword>
<comment type="subunit">
    <text evidence="6">Forms a complex with DabB.</text>
</comment>
<keyword evidence="2 6" id="KW-1003">Cell membrane</keyword>
<organism evidence="8 9">
    <name type="scientific">Dactylosporangium aurantiacum</name>
    <dbReference type="NCBI Taxonomy" id="35754"/>
    <lineage>
        <taxon>Bacteria</taxon>
        <taxon>Bacillati</taxon>
        <taxon>Actinomycetota</taxon>
        <taxon>Actinomycetes</taxon>
        <taxon>Micromonosporales</taxon>
        <taxon>Micromonosporaceae</taxon>
        <taxon>Dactylosporangium</taxon>
    </lineage>
</organism>
<feature type="binding site" evidence="6">
    <location>
        <position position="365"/>
    </location>
    <ligand>
        <name>Zn(2+)</name>
        <dbReference type="ChEBI" id="CHEBI:29105"/>
    </ligand>
</feature>
<evidence type="ECO:0000313" key="8">
    <source>
        <dbReference type="EMBL" id="UWZ59694.1"/>
    </source>
</evidence>
<evidence type="ECO:0000256" key="3">
    <source>
        <dbReference type="ARBA" id="ARBA00022723"/>
    </source>
</evidence>
<feature type="binding site" evidence="6">
    <location>
        <position position="551"/>
    </location>
    <ligand>
        <name>Zn(2+)</name>
        <dbReference type="ChEBI" id="CHEBI:29105"/>
    </ligand>
</feature>
<keyword evidence="5 6" id="KW-0472">Membrane</keyword>
<dbReference type="HAMAP" id="MF_01871">
    <property type="entry name" value="DabA"/>
    <property type="match status" value="1"/>
</dbReference>
<comment type="cofactor">
    <cofactor evidence="6">
        <name>Zn(2+)</name>
        <dbReference type="ChEBI" id="CHEBI:29105"/>
    </cofactor>
</comment>
<feature type="compositionally biased region" description="Polar residues" evidence="7">
    <location>
        <begin position="842"/>
        <end position="853"/>
    </location>
</feature>
<protein>
    <recommendedName>
        <fullName evidence="6">Probable inorganic carbon transporter subunit DabA</fullName>
    </recommendedName>
</protein>
<evidence type="ECO:0000256" key="7">
    <source>
        <dbReference type="SAM" id="MobiDB-lite"/>
    </source>
</evidence>
<evidence type="ECO:0000256" key="2">
    <source>
        <dbReference type="ARBA" id="ARBA00022475"/>
    </source>
</evidence>
<dbReference type="PANTHER" id="PTHR38344">
    <property type="entry name" value="UPF0753 PROTEIN AQ_863"/>
    <property type="match status" value="1"/>
</dbReference>
<feature type="binding site" evidence="6">
    <location>
        <position position="536"/>
    </location>
    <ligand>
        <name>Zn(2+)</name>
        <dbReference type="ChEBI" id="CHEBI:29105"/>
    </ligand>
</feature>
<dbReference type="GO" id="GO:0008270">
    <property type="term" value="F:zinc ion binding"/>
    <property type="evidence" value="ECO:0007669"/>
    <property type="project" value="UniProtKB-UniRule"/>
</dbReference>
<gene>
    <name evidence="6" type="primary">dabA</name>
    <name evidence="8" type="ORF">Daura_22735</name>
</gene>
<dbReference type="KEGG" id="daur:Daura_22735"/>
<comment type="function">
    <text evidence="6">Part of an energy-coupled inorganic carbon pump.</text>
</comment>
<dbReference type="OrthoDB" id="9805101at2"/>
<evidence type="ECO:0000256" key="4">
    <source>
        <dbReference type="ARBA" id="ARBA00022833"/>
    </source>
</evidence>
<dbReference type="Pfam" id="PF10070">
    <property type="entry name" value="DabA"/>
    <property type="match status" value="1"/>
</dbReference>
<dbReference type="AlphaFoldDB" id="A0A9Q9MK21"/>